<proteinExistence type="predicted"/>
<dbReference type="EMBL" id="HBUE01093830">
    <property type="protein sequence ID" value="CAG6482611.1"/>
    <property type="molecule type" value="Transcribed_RNA"/>
</dbReference>
<dbReference type="AlphaFoldDB" id="A0A8D8BVV6"/>
<accession>A0A8D8BVV6</accession>
<reference evidence="1" key="1">
    <citation type="submission" date="2021-05" db="EMBL/GenBank/DDBJ databases">
        <authorList>
            <person name="Alioto T."/>
            <person name="Alioto T."/>
            <person name="Gomez Garrido J."/>
        </authorList>
    </citation>
    <scope>NUCLEOTIDE SEQUENCE</scope>
</reference>
<evidence type="ECO:0000313" key="1">
    <source>
        <dbReference type="EMBL" id="CAG6482611.1"/>
    </source>
</evidence>
<sequence>MCGKSSMLCFFVEVFQFSYHTQERVHREADRPCARLPKINRETLCAAVSGPEAVHRSKDQLRAHLPTDEARGVRVLCRLGNRNDHRGRMSETHLPLILPQRWPLHRPGHVYLPGRIHRAAVRRGHQRVQTAQTVRPDVLQHGRIVLLHLPRGLPTSVGPTKLQKNG</sequence>
<name>A0A8D8BVV6_CULPI</name>
<protein>
    <submittedName>
        <fullName evidence="1">(northern house mosquito) hypothetical protein</fullName>
    </submittedName>
</protein>
<organism evidence="1">
    <name type="scientific">Culex pipiens</name>
    <name type="common">House mosquito</name>
    <dbReference type="NCBI Taxonomy" id="7175"/>
    <lineage>
        <taxon>Eukaryota</taxon>
        <taxon>Metazoa</taxon>
        <taxon>Ecdysozoa</taxon>
        <taxon>Arthropoda</taxon>
        <taxon>Hexapoda</taxon>
        <taxon>Insecta</taxon>
        <taxon>Pterygota</taxon>
        <taxon>Neoptera</taxon>
        <taxon>Endopterygota</taxon>
        <taxon>Diptera</taxon>
        <taxon>Nematocera</taxon>
        <taxon>Culicoidea</taxon>
        <taxon>Culicidae</taxon>
        <taxon>Culicinae</taxon>
        <taxon>Culicini</taxon>
        <taxon>Culex</taxon>
        <taxon>Culex</taxon>
    </lineage>
</organism>